<name>A0A8J2HE34_COTCN</name>
<dbReference type="InterPro" id="IPR001680">
    <property type="entry name" value="WD40_rpt"/>
</dbReference>
<accession>A0A8J2HE34</accession>
<dbReference type="FunFam" id="2.130.10.10:FF:000228">
    <property type="entry name" value="COMPASS-like H3K4 histone methylase component WDR5A"/>
    <property type="match status" value="1"/>
</dbReference>
<feature type="domain" description="WDR5-like beta-propeller" evidence="5">
    <location>
        <begin position="43"/>
        <end position="309"/>
    </location>
</feature>
<dbReference type="InterPro" id="IPR015943">
    <property type="entry name" value="WD40/YVTN_repeat-like_dom_sf"/>
</dbReference>
<dbReference type="PROSITE" id="PS50082">
    <property type="entry name" value="WD_REPEATS_2"/>
    <property type="match status" value="6"/>
</dbReference>
<feature type="region of interest" description="Disordered" evidence="4">
    <location>
        <begin position="1"/>
        <end position="33"/>
    </location>
</feature>
<protein>
    <submittedName>
        <fullName evidence="6">Similar to Wdr5: WD repeat-containing protein 5 (Rattus norvegicus)</fullName>
    </submittedName>
</protein>
<dbReference type="GO" id="GO:0044666">
    <property type="term" value="C:MLL3/4 complex"/>
    <property type="evidence" value="ECO:0007669"/>
    <property type="project" value="UniProtKB-ARBA"/>
</dbReference>
<dbReference type="PIRSF" id="PIRSF002394">
    <property type="entry name" value="GN-bd_beta"/>
    <property type="match status" value="1"/>
</dbReference>
<dbReference type="AlphaFoldDB" id="A0A8J2HE34"/>
<feature type="repeat" description="WD" evidence="3">
    <location>
        <begin position="85"/>
        <end position="126"/>
    </location>
</feature>
<feature type="repeat" description="WD" evidence="3">
    <location>
        <begin position="258"/>
        <end position="302"/>
    </location>
</feature>
<dbReference type="SUPFAM" id="SSF50978">
    <property type="entry name" value="WD40 repeat-like"/>
    <property type="match status" value="1"/>
</dbReference>
<proteinExistence type="predicted"/>
<evidence type="ECO:0000256" key="4">
    <source>
        <dbReference type="SAM" id="MobiDB-lite"/>
    </source>
</evidence>
<feature type="repeat" description="WD" evidence="3">
    <location>
        <begin position="223"/>
        <end position="257"/>
    </location>
</feature>
<dbReference type="InterPro" id="IPR059122">
    <property type="entry name" value="Beta-prop_WDR5-like"/>
</dbReference>
<dbReference type="Pfam" id="PF25175">
    <property type="entry name" value="Beta-prop_WDR5"/>
    <property type="match status" value="1"/>
</dbReference>
<dbReference type="InterPro" id="IPR020472">
    <property type="entry name" value="WD40_PAC1"/>
</dbReference>
<evidence type="ECO:0000313" key="6">
    <source>
        <dbReference type="EMBL" id="CAG5095936.1"/>
    </source>
</evidence>
<feature type="repeat" description="WD" evidence="3">
    <location>
        <begin position="169"/>
        <end position="210"/>
    </location>
</feature>
<evidence type="ECO:0000313" key="7">
    <source>
        <dbReference type="Proteomes" id="UP000786811"/>
    </source>
</evidence>
<comment type="caution">
    <text evidence="6">The sequence shown here is derived from an EMBL/GenBank/DDBJ whole genome shotgun (WGS) entry which is preliminary data.</text>
</comment>
<keyword evidence="1 3" id="KW-0853">WD repeat</keyword>
<dbReference type="PANTHER" id="PTHR19848:SF8">
    <property type="entry name" value="F-BOX AND WD REPEAT DOMAIN CONTAINING 7"/>
    <property type="match status" value="1"/>
</dbReference>
<dbReference type="PROSITE" id="PS50294">
    <property type="entry name" value="WD_REPEATS_REGION"/>
    <property type="match status" value="4"/>
</dbReference>
<organism evidence="6 7">
    <name type="scientific">Cotesia congregata</name>
    <name type="common">Parasitoid wasp</name>
    <name type="synonym">Apanteles congregatus</name>
    <dbReference type="NCBI Taxonomy" id="51543"/>
    <lineage>
        <taxon>Eukaryota</taxon>
        <taxon>Metazoa</taxon>
        <taxon>Ecdysozoa</taxon>
        <taxon>Arthropoda</taxon>
        <taxon>Hexapoda</taxon>
        <taxon>Insecta</taxon>
        <taxon>Pterygota</taxon>
        <taxon>Neoptera</taxon>
        <taxon>Endopterygota</taxon>
        <taxon>Hymenoptera</taxon>
        <taxon>Apocrita</taxon>
        <taxon>Ichneumonoidea</taxon>
        <taxon>Braconidae</taxon>
        <taxon>Microgastrinae</taxon>
        <taxon>Cotesia</taxon>
    </lineage>
</organism>
<dbReference type="InterPro" id="IPR036322">
    <property type="entry name" value="WD40_repeat_dom_sf"/>
</dbReference>
<evidence type="ECO:0000256" key="3">
    <source>
        <dbReference type="PROSITE-ProRule" id="PRU00221"/>
    </source>
</evidence>
<dbReference type="InterPro" id="IPR019775">
    <property type="entry name" value="WD40_repeat_CS"/>
</dbReference>
<gene>
    <name evidence="6" type="ORF">HICCMSTLAB_LOCUS7957</name>
</gene>
<dbReference type="OrthoDB" id="674604at2759"/>
<dbReference type="Gene3D" id="2.130.10.10">
    <property type="entry name" value="YVTN repeat-like/Quinoprotein amine dehydrogenase"/>
    <property type="match status" value="1"/>
</dbReference>
<dbReference type="SMART" id="SM00320">
    <property type="entry name" value="WD40"/>
    <property type="match status" value="6"/>
</dbReference>
<feature type="compositionally biased region" description="Low complexity" evidence="4">
    <location>
        <begin position="1"/>
        <end position="14"/>
    </location>
</feature>
<evidence type="ECO:0000256" key="1">
    <source>
        <dbReference type="ARBA" id="ARBA00022574"/>
    </source>
</evidence>
<feature type="repeat" description="WD" evidence="3">
    <location>
        <begin position="43"/>
        <end position="84"/>
    </location>
</feature>
<dbReference type="EMBL" id="CAJNRD030001121">
    <property type="protein sequence ID" value="CAG5095936.1"/>
    <property type="molecule type" value="Genomic_DNA"/>
</dbReference>
<evidence type="ECO:0000259" key="5">
    <source>
        <dbReference type="Pfam" id="PF25175"/>
    </source>
</evidence>
<feature type="compositionally biased region" description="Polar residues" evidence="4">
    <location>
        <begin position="15"/>
        <end position="27"/>
    </location>
</feature>
<reference evidence="6" key="1">
    <citation type="submission" date="2021-04" db="EMBL/GenBank/DDBJ databases">
        <authorList>
            <person name="Chebbi M.A.C M."/>
        </authorList>
    </citation>
    <scope>NUCLEOTIDE SEQUENCE</scope>
</reference>
<dbReference type="Proteomes" id="UP000786811">
    <property type="component" value="Unassembled WGS sequence"/>
</dbReference>
<dbReference type="PANTHER" id="PTHR19848">
    <property type="entry name" value="WD40 REPEAT PROTEIN"/>
    <property type="match status" value="1"/>
</dbReference>
<dbReference type="PROSITE" id="PS00678">
    <property type="entry name" value="WD_REPEATS_1"/>
    <property type="match status" value="3"/>
</dbReference>
<feature type="repeat" description="WD" evidence="3">
    <location>
        <begin position="127"/>
        <end position="168"/>
    </location>
</feature>
<sequence length="359" mass="40469">MESLPSTSSCGPSSVQEPSTSASSTENSQKKPGKPNYILWNTLFGHRRAVSAVKFSPDGKWLVSSSADKTMIIWEAYTGSCKKIIQGHCFGISDVAWSSDSKRLVSASDDKTLKMWRLSTSKCLKTFEGHLHVVFCCNFNPQGDRIVSGSFDTTVKIWNVKTGKCMKTLHAHADPVTAVEYNGNGNFIISSSYDGVCRLWDAATGNNLQTLVDRDEDDIQIPISFVKFSPNSRFILATNLNSTIKLWDYARMTSQKTYTGHTNEKYCIFANISVTGEKLIVSGSEDKFVYIWNLHTQEIVQKLEGHTDVNDKQMKENYFFYDISTKRPNYYLLFCDLSLVLSGSNYIYVTELKKVYKLH</sequence>
<keyword evidence="2" id="KW-0677">Repeat</keyword>
<keyword evidence="7" id="KW-1185">Reference proteome</keyword>
<evidence type="ECO:0000256" key="2">
    <source>
        <dbReference type="ARBA" id="ARBA00022737"/>
    </source>
</evidence>
<dbReference type="CDD" id="cd00200">
    <property type="entry name" value="WD40"/>
    <property type="match status" value="1"/>
</dbReference>
<dbReference type="PRINTS" id="PR00320">
    <property type="entry name" value="GPROTEINBRPT"/>
</dbReference>